<dbReference type="Gene3D" id="3.30.160.60">
    <property type="entry name" value="Classic Zinc Finger"/>
    <property type="match status" value="2"/>
</dbReference>
<evidence type="ECO:0000256" key="3">
    <source>
        <dbReference type="ARBA" id="ARBA00022771"/>
    </source>
</evidence>
<organism evidence="8 9">
    <name type="scientific">Penicillium canescens</name>
    <dbReference type="NCBI Taxonomy" id="5083"/>
    <lineage>
        <taxon>Eukaryota</taxon>
        <taxon>Fungi</taxon>
        <taxon>Dikarya</taxon>
        <taxon>Ascomycota</taxon>
        <taxon>Pezizomycotina</taxon>
        <taxon>Eurotiomycetes</taxon>
        <taxon>Eurotiomycetidae</taxon>
        <taxon>Eurotiales</taxon>
        <taxon>Aspergillaceae</taxon>
        <taxon>Penicillium</taxon>
    </lineage>
</organism>
<dbReference type="Gene3D" id="3.30.420.10">
    <property type="entry name" value="Ribonuclease H-like superfamily/Ribonuclease H"/>
    <property type="match status" value="1"/>
</dbReference>
<comment type="caution">
    <text evidence="8">The sequence shown here is derived from an EMBL/GenBank/DDBJ whole genome shotgun (WGS) entry which is preliminary data.</text>
</comment>
<dbReference type="Pfam" id="PF12756">
    <property type="entry name" value="zf-C2H2_2"/>
    <property type="match status" value="1"/>
</dbReference>
<evidence type="ECO:0000256" key="6">
    <source>
        <dbReference type="SAM" id="MobiDB-lite"/>
    </source>
</evidence>
<evidence type="ECO:0000256" key="1">
    <source>
        <dbReference type="ARBA" id="ARBA00022723"/>
    </source>
</evidence>
<dbReference type="AlphaFoldDB" id="A0AAD6I2C0"/>
<feature type="region of interest" description="Disordered" evidence="6">
    <location>
        <begin position="104"/>
        <end position="178"/>
    </location>
</feature>
<dbReference type="InterPro" id="IPR013087">
    <property type="entry name" value="Znf_C2H2_type"/>
</dbReference>
<evidence type="ECO:0000256" key="4">
    <source>
        <dbReference type="ARBA" id="ARBA00022833"/>
    </source>
</evidence>
<keyword evidence="1" id="KW-0479">Metal-binding</keyword>
<dbReference type="GO" id="GO:0000981">
    <property type="term" value="F:DNA-binding transcription factor activity, RNA polymerase II-specific"/>
    <property type="evidence" value="ECO:0007669"/>
    <property type="project" value="TreeGrafter"/>
</dbReference>
<evidence type="ECO:0000313" key="9">
    <source>
        <dbReference type="Proteomes" id="UP001219568"/>
    </source>
</evidence>
<dbReference type="SMART" id="SM00355">
    <property type="entry name" value="ZnF_C2H2"/>
    <property type="match status" value="3"/>
</dbReference>
<accession>A0AAD6I2C0</accession>
<dbReference type="SUPFAM" id="SSF57667">
    <property type="entry name" value="beta-beta-alpha zinc fingers"/>
    <property type="match status" value="1"/>
</dbReference>
<evidence type="ECO:0000256" key="2">
    <source>
        <dbReference type="ARBA" id="ARBA00022737"/>
    </source>
</evidence>
<reference evidence="8" key="2">
    <citation type="submission" date="2023-01" db="EMBL/GenBank/DDBJ databases">
        <authorList>
            <person name="Petersen C."/>
        </authorList>
    </citation>
    <scope>NUCLEOTIDE SEQUENCE</scope>
    <source>
        <strain evidence="8">IBT 15450</strain>
    </source>
</reference>
<dbReference type="PANTHER" id="PTHR24409:SF295">
    <property type="entry name" value="AZ2-RELATED"/>
    <property type="match status" value="1"/>
</dbReference>
<feature type="domain" description="C2H2-type" evidence="7">
    <location>
        <begin position="89"/>
        <end position="118"/>
    </location>
</feature>
<keyword evidence="9" id="KW-1185">Reference proteome</keyword>
<feature type="compositionally biased region" description="Polar residues" evidence="6">
    <location>
        <begin position="156"/>
        <end position="178"/>
    </location>
</feature>
<protein>
    <recommendedName>
        <fullName evidence="7">C2H2-type domain-containing protein</fullName>
    </recommendedName>
</protein>
<dbReference type="PANTHER" id="PTHR24409">
    <property type="entry name" value="ZINC FINGER PROTEIN 142"/>
    <property type="match status" value="1"/>
</dbReference>
<dbReference type="InterPro" id="IPR036236">
    <property type="entry name" value="Znf_C2H2_sf"/>
</dbReference>
<dbReference type="PROSITE" id="PS50157">
    <property type="entry name" value="ZINC_FINGER_C2H2_2"/>
    <property type="match status" value="2"/>
</dbReference>
<keyword evidence="2" id="KW-0677">Repeat</keyword>
<dbReference type="InterPro" id="IPR036397">
    <property type="entry name" value="RNaseH_sf"/>
</dbReference>
<evidence type="ECO:0000256" key="5">
    <source>
        <dbReference type="PROSITE-ProRule" id="PRU00042"/>
    </source>
</evidence>
<reference evidence="8" key="1">
    <citation type="journal article" date="2023" name="IMA Fungus">
        <title>Comparative genomic study of the Penicillium genus elucidates a diverse pangenome and 15 lateral gene transfer events.</title>
        <authorList>
            <person name="Petersen C."/>
            <person name="Sorensen T."/>
            <person name="Nielsen M.R."/>
            <person name="Sondergaard T.E."/>
            <person name="Sorensen J.L."/>
            <person name="Fitzpatrick D.A."/>
            <person name="Frisvad J.C."/>
            <person name="Nielsen K.L."/>
        </authorList>
    </citation>
    <scope>NUCLEOTIDE SEQUENCE</scope>
    <source>
        <strain evidence="8">IBT 15450</strain>
    </source>
</reference>
<dbReference type="GO" id="GO:0008270">
    <property type="term" value="F:zinc ion binding"/>
    <property type="evidence" value="ECO:0007669"/>
    <property type="project" value="UniProtKB-KW"/>
</dbReference>
<keyword evidence="4" id="KW-0862">Zinc</keyword>
<name>A0AAD6I2C0_PENCN</name>
<evidence type="ECO:0000259" key="7">
    <source>
        <dbReference type="PROSITE" id="PS50157"/>
    </source>
</evidence>
<dbReference type="EMBL" id="JAQJZL010000015">
    <property type="protein sequence ID" value="KAJ6027078.1"/>
    <property type="molecule type" value="Genomic_DNA"/>
</dbReference>
<gene>
    <name evidence="8" type="ORF">N7460_011895</name>
</gene>
<dbReference type="GO" id="GO:0000977">
    <property type="term" value="F:RNA polymerase II transcription regulatory region sequence-specific DNA binding"/>
    <property type="evidence" value="ECO:0007669"/>
    <property type="project" value="TreeGrafter"/>
</dbReference>
<dbReference type="InterPro" id="IPR041661">
    <property type="entry name" value="ZN622/Rei1/Reh1_Znf-C2H2"/>
</dbReference>
<dbReference type="PROSITE" id="PS00028">
    <property type="entry name" value="ZINC_FINGER_C2H2_1"/>
    <property type="match status" value="2"/>
</dbReference>
<feature type="region of interest" description="Disordered" evidence="6">
    <location>
        <begin position="58"/>
        <end position="86"/>
    </location>
</feature>
<sequence>MALNTAPTKATSAQKYPCSMCNKKSFKSKEALGDHQIARHAHSCIKCEERFNSAESLAQHMKDKDHNTKKAKALPQSAAPTPRPTPAMFPCTKCNKKFMSADSVAQHLKDKDHSKQKAKANSTPAIPPRHKLQTAKSQAPQLQVHKQDPQPVKPTPATSASNTGQLPPIKGSSQVHQKSTILDPLEQDLLFKYLLARCHPTPRLKAQGYTIPNKDITTNNAKCLYSGMPHTAHAYPSPPHTPSKTRKALVLATKITKTNDIDTIEFMTVIDFLTAEILYDSIPPQEPIQNENLDVTEDGTRRARNVLDQYVDENTILIGHGLNKDLNTLNMFTTRIVDVAIVTSEAVFGPLFTNRSLGKIWELEVLTEEMLGWGEMGIDGGSESCLWDALAVREVLLWCLKGPECLRVWAERARADCFEQVKGWEDLEGDSEGEFEDFDCVGRDDLVD</sequence>
<keyword evidence="3 5" id="KW-0863">Zinc-finger</keyword>
<dbReference type="GO" id="GO:0005634">
    <property type="term" value="C:nucleus"/>
    <property type="evidence" value="ECO:0007669"/>
    <property type="project" value="TreeGrafter"/>
</dbReference>
<feature type="domain" description="C2H2-type" evidence="7">
    <location>
        <begin position="42"/>
        <end position="71"/>
    </location>
</feature>
<evidence type="ECO:0000313" key="8">
    <source>
        <dbReference type="EMBL" id="KAJ6027078.1"/>
    </source>
</evidence>
<proteinExistence type="predicted"/>
<dbReference type="Proteomes" id="UP001219568">
    <property type="component" value="Unassembled WGS sequence"/>
</dbReference>